<evidence type="ECO:0000256" key="3">
    <source>
        <dbReference type="ARBA" id="ARBA00022741"/>
    </source>
</evidence>
<dbReference type="eggNOG" id="COG2274">
    <property type="taxonomic scope" value="Bacteria"/>
</dbReference>
<evidence type="ECO:0000256" key="4">
    <source>
        <dbReference type="ARBA" id="ARBA00022840"/>
    </source>
</evidence>
<feature type="domain" description="ABC transporter" evidence="8">
    <location>
        <begin position="372"/>
        <end position="593"/>
    </location>
</feature>
<evidence type="ECO:0000256" key="6">
    <source>
        <dbReference type="ARBA" id="ARBA00023136"/>
    </source>
</evidence>
<keyword evidence="4" id="KW-0067">ATP-binding</keyword>
<dbReference type="PROSITE" id="PS50929">
    <property type="entry name" value="ABC_TM1F"/>
    <property type="match status" value="1"/>
</dbReference>
<keyword evidence="3" id="KW-0547">Nucleotide-binding</keyword>
<dbReference type="HOGENOM" id="CLU_000604_84_3_0"/>
<dbReference type="GO" id="GO:0016887">
    <property type="term" value="F:ATP hydrolysis activity"/>
    <property type="evidence" value="ECO:0007669"/>
    <property type="project" value="InterPro"/>
</dbReference>
<dbReference type="PANTHER" id="PTHR43394:SF1">
    <property type="entry name" value="ATP-BINDING CASSETTE SUB-FAMILY B MEMBER 10, MITOCHONDRIAL"/>
    <property type="match status" value="1"/>
</dbReference>
<evidence type="ECO:0000259" key="8">
    <source>
        <dbReference type="PROSITE" id="PS50893"/>
    </source>
</evidence>
<dbReference type="GO" id="GO:0015421">
    <property type="term" value="F:ABC-type oligopeptide transporter activity"/>
    <property type="evidence" value="ECO:0007669"/>
    <property type="project" value="TreeGrafter"/>
</dbReference>
<dbReference type="KEGG" id="dth:DICTH_0242"/>
<feature type="transmembrane region" description="Helical" evidence="7">
    <location>
        <begin position="95"/>
        <end position="113"/>
    </location>
</feature>
<dbReference type="PaxDb" id="309799-DICTH_0242"/>
<dbReference type="Pfam" id="PF00005">
    <property type="entry name" value="ABC_tran"/>
    <property type="match status" value="1"/>
</dbReference>
<dbReference type="PROSITE" id="PS50893">
    <property type="entry name" value="ABC_TRANSPORTER_2"/>
    <property type="match status" value="1"/>
</dbReference>
<dbReference type="InterPro" id="IPR011527">
    <property type="entry name" value="ABC1_TM_dom"/>
</dbReference>
<feature type="transmembrane region" description="Helical" evidence="7">
    <location>
        <begin position="273"/>
        <end position="299"/>
    </location>
</feature>
<name>B5YC17_DICT6</name>
<evidence type="ECO:0000256" key="7">
    <source>
        <dbReference type="SAM" id="Phobius"/>
    </source>
</evidence>
<dbReference type="InterPro" id="IPR003439">
    <property type="entry name" value="ABC_transporter-like_ATP-bd"/>
</dbReference>
<feature type="transmembrane region" description="Helical" evidence="7">
    <location>
        <begin position="305"/>
        <end position="322"/>
    </location>
</feature>
<dbReference type="Pfam" id="PF00664">
    <property type="entry name" value="ABC_membrane"/>
    <property type="match status" value="1"/>
</dbReference>
<keyword evidence="6 7" id="KW-0472">Membrane</keyword>
<evidence type="ECO:0000313" key="10">
    <source>
        <dbReference type="EMBL" id="ACI18705.1"/>
    </source>
</evidence>
<dbReference type="Gene3D" id="3.40.50.300">
    <property type="entry name" value="P-loop containing nucleotide triphosphate hydrolases"/>
    <property type="match status" value="1"/>
</dbReference>
<reference evidence="10 11" key="1">
    <citation type="journal article" date="2014" name="Genome Announc.">
        <title>Complete Genome Sequence of the Extreme Thermophile Dictyoglomus thermophilum H-6-12.</title>
        <authorList>
            <person name="Coil D.A."/>
            <person name="Badger J.H."/>
            <person name="Forberger H.C."/>
            <person name="Riggs F."/>
            <person name="Madupu R."/>
            <person name="Fedorova N."/>
            <person name="Ward N."/>
            <person name="Robb F.T."/>
            <person name="Eisen J.A."/>
        </authorList>
    </citation>
    <scope>NUCLEOTIDE SEQUENCE [LARGE SCALE GENOMIC DNA]</scope>
    <source>
        <strain evidence="11">ATCC 35947 / DSM 3960 / H-6-12</strain>
    </source>
</reference>
<dbReference type="SMART" id="SM00382">
    <property type="entry name" value="AAA"/>
    <property type="match status" value="1"/>
</dbReference>
<comment type="subcellular location">
    <subcellularLocation>
        <location evidence="1">Cell membrane</location>
        <topology evidence="1">Multi-pass membrane protein</topology>
    </subcellularLocation>
</comment>
<dbReference type="GO" id="GO:0005524">
    <property type="term" value="F:ATP binding"/>
    <property type="evidence" value="ECO:0007669"/>
    <property type="project" value="UniProtKB-KW"/>
</dbReference>
<dbReference type="AlphaFoldDB" id="B5YC17"/>
<dbReference type="SUPFAM" id="SSF90123">
    <property type="entry name" value="ABC transporter transmembrane region"/>
    <property type="match status" value="1"/>
</dbReference>
<dbReference type="PANTHER" id="PTHR43394">
    <property type="entry name" value="ATP-DEPENDENT PERMEASE MDL1, MITOCHONDRIAL"/>
    <property type="match status" value="1"/>
</dbReference>
<sequence>MFIISFYLVKNKYRKNYTKREFIKMKEDFNFLTPKKEDISLAKLKILLPYFKIHLGSFVIASIFLIISSFITIPVPYLTKIVIDKVLLGSKNAKLLVNLVIIMAILHIARSIFSGMTQYLFTKLNQEIIATLKSELFKKILKLPFSFYDQAQTGYLLSRIGEIEGLGFFFSSTLVSQLIRLGEFIFALFMLFYLNWKLTLVALSILPFYYLALKPLSQRITYITKDVLESSAKLMGKVQERISGAEVIKLFATEEREAMEIEKGFKEISRKNVLQSIIFTLFSEFNITLIALGGLLILWRGGLDIINGSFTLGSYIAFTAYAQRLYGPIQSLATFNFTIYPALVSLKRVTEIMEMAKEEEGEITINKLKEGISFVNVYFSYDGKNKVLENINLDIKVGEKVAIVGPNGSGKTTLIRLLLRMYKPSEGKIFIDSIDLGKIKLSSLREKIGIVSQNIFLFNDTVRNNISYANPNISDNEINNLLKEMDLYQFLMEGFPNGLDTIIGERGVKTSGGQNKIIAFLRAILKNPEILILDEATSEIDTRVEEKIFKFIKEKMKDTTCVIITPKDLPKETFINKIVYLENGKIVNIVTMI</sequence>
<dbReference type="STRING" id="309799.DICTH_0242"/>
<dbReference type="CDD" id="cd07346">
    <property type="entry name" value="ABC_6TM_exporters"/>
    <property type="match status" value="1"/>
</dbReference>
<dbReference type="Proteomes" id="UP000001733">
    <property type="component" value="Chromosome"/>
</dbReference>
<dbReference type="InterPro" id="IPR039421">
    <property type="entry name" value="Type_1_exporter"/>
</dbReference>
<evidence type="ECO:0000256" key="5">
    <source>
        <dbReference type="ARBA" id="ARBA00022989"/>
    </source>
</evidence>
<dbReference type="SUPFAM" id="SSF52540">
    <property type="entry name" value="P-loop containing nucleoside triphosphate hydrolases"/>
    <property type="match status" value="1"/>
</dbReference>
<dbReference type="InterPro" id="IPR036640">
    <property type="entry name" value="ABC1_TM_sf"/>
</dbReference>
<keyword evidence="5 7" id="KW-1133">Transmembrane helix</keyword>
<dbReference type="InterPro" id="IPR003593">
    <property type="entry name" value="AAA+_ATPase"/>
</dbReference>
<evidence type="ECO:0000313" key="11">
    <source>
        <dbReference type="Proteomes" id="UP000001733"/>
    </source>
</evidence>
<keyword evidence="2 7" id="KW-0812">Transmembrane</keyword>
<organism evidence="10 11">
    <name type="scientific">Dictyoglomus thermophilum (strain ATCC 35947 / DSM 3960 / H-6-12)</name>
    <dbReference type="NCBI Taxonomy" id="309799"/>
    <lineage>
        <taxon>Bacteria</taxon>
        <taxon>Pseudomonadati</taxon>
        <taxon>Dictyoglomota</taxon>
        <taxon>Dictyoglomia</taxon>
        <taxon>Dictyoglomales</taxon>
        <taxon>Dictyoglomaceae</taxon>
        <taxon>Dictyoglomus</taxon>
    </lineage>
</organism>
<dbReference type="InterPro" id="IPR027417">
    <property type="entry name" value="P-loop_NTPase"/>
</dbReference>
<proteinExistence type="predicted"/>
<dbReference type="GO" id="GO:0005886">
    <property type="term" value="C:plasma membrane"/>
    <property type="evidence" value="ECO:0007669"/>
    <property type="project" value="UniProtKB-SubCell"/>
</dbReference>
<feature type="transmembrane region" description="Helical" evidence="7">
    <location>
        <begin position="53"/>
        <end position="75"/>
    </location>
</feature>
<evidence type="ECO:0000256" key="1">
    <source>
        <dbReference type="ARBA" id="ARBA00004651"/>
    </source>
</evidence>
<feature type="domain" description="ABC transmembrane type-1" evidence="9">
    <location>
        <begin position="59"/>
        <end position="335"/>
    </location>
</feature>
<dbReference type="EMBL" id="CP001146">
    <property type="protein sequence ID" value="ACI18705.1"/>
    <property type="molecule type" value="Genomic_DNA"/>
</dbReference>
<accession>B5YC17</accession>
<dbReference type="Gene3D" id="1.20.1560.10">
    <property type="entry name" value="ABC transporter type 1, transmembrane domain"/>
    <property type="match status" value="1"/>
</dbReference>
<evidence type="ECO:0000259" key="9">
    <source>
        <dbReference type="PROSITE" id="PS50929"/>
    </source>
</evidence>
<evidence type="ECO:0000256" key="2">
    <source>
        <dbReference type="ARBA" id="ARBA00022692"/>
    </source>
</evidence>
<protein>
    <submittedName>
        <fullName evidence="10">ABC-type transport system,membrane ATPase component, putative</fullName>
    </submittedName>
</protein>
<gene>
    <name evidence="10" type="ordered locus">DICTH_0242</name>
</gene>
<keyword evidence="11" id="KW-1185">Reference proteome</keyword>